<dbReference type="Gene3D" id="3.10.580.10">
    <property type="entry name" value="CBS-domain"/>
    <property type="match status" value="1"/>
</dbReference>
<dbReference type="AlphaFoldDB" id="A0A917BI53"/>
<evidence type="ECO:0000256" key="7">
    <source>
        <dbReference type="ARBA" id="ARBA00023122"/>
    </source>
</evidence>
<dbReference type="SUPFAM" id="SSF56176">
    <property type="entry name" value="FAD-binding/transporter-associated domain-like"/>
    <property type="match status" value="1"/>
</dbReference>
<accession>A0A917BI53</accession>
<comment type="caution">
    <text evidence="14">The sequence shown here is derived from an EMBL/GenBank/DDBJ whole genome shotgun (WGS) entry which is preliminary data.</text>
</comment>
<gene>
    <name evidence="14" type="ORF">GCM10011366_07510</name>
</gene>
<keyword evidence="6 10" id="KW-1133">Transmembrane helix</keyword>
<evidence type="ECO:0000259" key="12">
    <source>
        <dbReference type="PROSITE" id="PS51371"/>
    </source>
</evidence>
<keyword evidence="7 9" id="KW-0129">CBS domain</keyword>
<feature type="domain" description="CBS" evidence="12">
    <location>
        <begin position="220"/>
        <end position="277"/>
    </location>
</feature>
<feature type="transmembrane region" description="Helical" evidence="11">
    <location>
        <begin position="104"/>
        <end position="124"/>
    </location>
</feature>
<evidence type="ECO:0000259" key="13">
    <source>
        <dbReference type="PROSITE" id="PS51846"/>
    </source>
</evidence>
<reference evidence="14" key="2">
    <citation type="submission" date="2020-09" db="EMBL/GenBank/DDBJ databases">
        <authorList>
            <person name="Sun Q."/>
            <person name="Zhou Y."/>
        </authorList>
    </citation>
    <scope>NUCLEOTIDE SEQUENCE</scope>
    <source>
        <strain evidence="14">CGMCC 1.12160</strain>
    </source>
</reference>
<dbReference type="GO" id="GO:0005886">
    <property type="term" value="C:plasma membrane"/>
    <property type="evidence" value="ECO:0007669"/>
    <property type="project" value="UniProtKB-SubCell"/>
</dbReference>
<dbReference type="InterPro" id="IPR044751">
    <property type="entry name" value="Ion_transp-like_CBS"/>
</dbReference>
<dbReference type="EMBL" id="BMEM01000001">
    <property type="protein sequence ID" value="GGF42226.1"/>
    <property type="molecule type" value="Genomic_DNA"/>
</dbReference>
<feature type="domain" description="CNNM transmembrane" evidence="13">
    <location>
        <begin position="1"/>
        <end position="211"/>
    </location>
</feature>
<comment type="subcellular location">
    <subcellularLocation>
        <location evidence="1">Cell membrane</location>
        <topology evidence="1">Multi-pass membrane protein</topology>
    </subcellularLocation>
</comment>
<dbReference type="InterPro" id="IPR002550">
    <property type="entry name" value="CNNM"/>
</dbReference>
<dbReference type="InterPro" id="IPR036318">
    <property type="entry name" value="FAD-bd_PCMH-like_sf"/>
</dbReference>
<dbReference type="Pfam" id="PF01595">
    <property type="entry name" value="CNNM"/>
    <property type="match status" value="1"/>
</dbReference>
<dbReference type="Proteomes" id="UP000605670">
    <property type="component" value="Unassembled WGS sequence"/>
</dbReference>
<comment type="similarity">
    <text evidence="2">Belongs to the UPF0053 family.</text>
</comment>
<dbReference type="InterPro" id="IPR005170">
    <property type="entry name" value="Transptr-assoc_dom"/>
</dbReference>
<proteinExistence type="inferred from homology"/>
<dbReference type="GO" id="GO:0050660">
    <property type="term" value="F:flavin adenine dinucleotide binding"/>
    <property type="evidence" value="ECO:0007669"/>
    <property type="project" value="InterPro"/>
</dbReference>
<keyword evidence="15" id="KW-1185">Reference proteome</keyword>
<dbReference type="Pfam" id="PF03471">
    <property type="entry name" value="CorC_HlyC"/>
    <property type="match status" value="1"/>
</dbReference>
<dbReference type="RefSeq" id="WP_188428248.1">
    <property type="nucleotide sequence ID" value="NZ_BAABKH010000002.1"/>
</dbReference>
<dbReference type="Gene3D" id="3.30.465.10">
    <property type="match status" value="1"/>
</dbReference>
<feature type="transmembrane region" description="Helical" evidence="11">
    <location>
        <begin position="59"/>
        <end position="84"/>
    </location>
</feature>
<protein>
    <submittedName>
        <fullName evidence="14">Membrane protein</fullName>
    </submittedName>
</protein>
<dbReference type="InterPro" id="IPR000644">
    <property type="entry name" value="CBS_dom"/>
</dbReference>
<organism evidence="14 15">
    <name type="scientific">Ornithinimicrobium tianjinense</name>
    <dbReference type="NCBI Taxonomy" id="1195761"/>
    <lineage>
        <taxon>Bacteria</taxon>
        <taxon>Bacillati</taxon>
        <taxon>Actinomycetota</taxon>
        <taxon>Actinomycetes</taxon>
        <taxon>Micrococcales</taxon>
        <taxon>Ornithinimicrobiaceae</taxon>
        <taxon>Ornithinimicrobium</taxon>
    </lineage>
</organism>
<evidence type="ECO:0000313" key="14">
    <source>
        <dbReference type="EMBL" id="GGF42226.1"/>
    </source>
</evidence>
<dbReference type="PROSITE" id="PS51846">
    <property type="entry name" value="CNNM"/>
    <property type="match status" value="1"/>
</dbReference>
<evidence type="ECO:0000313" key="15">
    <source>
        <dbReference type="Proteomes" id="UP000605670"/>
    </source>
</evidence>
<feature type="transmembrane region" description="Helical" evidence="11">
    <location>
        <begin position="136"/>
        <end position="158"/>
    </location>
</feature>
<dbReference type="SUPFAM" id="SSF54631">
    <property type="entry name" value="CBS-domain pair"/>
    <property type="match status" value="1"/>
</dbReference>
<evidence type="ECO:0000256" key="3">
    <source>
        <dbReference type="ARBA" id="ARBA00022475"/>
    </source>
</evidence>
<keyword evidence="4 10" id="KW-0812">Transmembrane</keyword>
<keyword evidence="8 10" id="KW-0472">Membrane</keyword>
<evidence type="ECO:0000256" key="10">
    <source>
        <dbReference type="PROSITE-ProRule" id="PRU01193"/>
    </source>
</evidence>
<dbReference type="SMART" id="SM00116">
    <property type="entry name" value="CBS"/>
    <property type="match status" value="2"/>
</dbReference>
<evidence type="ECO:0000256" key="8">
    <source>
        <dbReference type="ARBA" id="ARBA00023136"/>
    </source>
</evidence>
<evidence type="ECO:0000256" key="4">
    <source>
        <dbReference type="ARBA" id="ARBA00022692"/>
    </source>
</evidence>
<dbReference type="PANTHER" id="PTHR43099">
    <property type="entry name" value="UPF0053 PROTEIN YRKA"/>
    <property type="match status" value="1"/>
</dbReference>
<dbReference type="FunFam" id="3.10.580.10:FF:000002">
    <property type="entry name" value="Magnesium/cobalt efflux protein CorC"/>
    <property type="match status" value="1"/>
</dbReference>
<feature type="domain" description="CBS" evidence="12">
    <location>
        <begin position="283"/>
        <end position="340"/>
    </location>
</feature>
<dbReference type="PROSITE" id="PS51371">
    <property type="entry name" value="CBS"/>
    <property type="match status" value="2"/>
</dbReference>
<evidence type="ECO:0000256" key="1">
    <source>
        <dbReference type="ARBA" id="ARBA00004651"/>
    </source>
</evidence>
<keyword evidence="5" id="KW-0677">Repeat</keyword>
<evidence type="ECO:0000256" key="11">
    <source>
        <dbReference type="SAM" id="Phobius"/>
    </source>
</evidence>
<evidence type="ECO:0000256" key="6">
    <source>
        <dbReference type="ARBA" id="ARBA00022989"/>
    </source>
</evidence>
<evidence type="ECO:0000256" key="5">
    <source>
        <dbReference type="ARBA" id="ARBA00022737"/>
    </source>
</evidence>
<keyword evidence="3" id="KW-1003">Cell membrane</keyword>
<reference evidence="14" key="1">
    <citation type="journal article" date="2014" name="Int. J. Syst. Evol. Microbiol.">
        <title>Complete genome sequence of Corynebacterium casei LMG S-19264T (=DSM 44701T), isolated from a smear-ripened cheese.</title>
        <authorList>
            <consortium name="US DOE Joint Genome Institute (JGI-PGF)"/>
            <person name="Walter F."/>
            <person name="Albersmeier A."/>
            <person name="Kalinowski J."/>
            <person name="Ruckert C."/>
        </authorList>
    </citation>
    <scope>NUCLEOTIDE SEQUENCE</scope>
    <source>
        <strain evidence="14">CGMCC 1.12160</strain>
    </source>
</reference>
<dbReference type="InterPro" id="IPR016169">
    <property type="entry name" value="FAD-bd_PCMH_sub2"/>
</dbReference>
<evidence type="ECO:0000256" key="9">
    <source>
        <dbReference type="PROSITE-ProRule" id="PRU00703"/>
    </source>
</evidence>
<sequence>MDATLLTNIALVLLFVLVGGVFAATEMAIVSLRPSQVDDIERGGGSGPRIARLVRDPNTFLSAVQVGVTVAGFFSSAFGGATIAPYVARWLQGLGVEDGLSDTLALVLMTLVIAYLSLVLGELVPKRLAMQRSVGFTRVLAPPLGGFATVLKPVIWLLSVSTNLVVRALGGDPDATHEEMSIEELRRVVEDNRDLRPYSREILADVFRASERTLGDVLRPRPDVQVVRADQTVEELEELVRTSTHSRFPVIGESIDDVLGFVHVRDMLTIDDDKRAGVRVGQLVREITALPVTKAVLPTLKLLRDTQQHLALVVDEHGGTEGIVTIEDLVEEVVGEIYDEYDTDPDPEDSLVREGGTARVSGSLIVEELEDALGLNLPHGGYETVAGLVLDRLGRVAREGDEVRVAGVLLRVVEMEGMRIRQVEVTREVPGVG</sequence>
<dbReference type="InterPro" id="IPR051676">
    <property type="entry name" value="UPF0053_domain"/>
</dbReference>
<dbReference type="InterPro" id="IPR046342">
    <property type="entry name" value="CBS_dom_sf"/>
</dbReference>
<dbReference type="Pfam" id="PF00571">
    <property type="entry name" value="CBS"/>
    <property type="match status" value="2"/>
</dbReference>
<feature type="transmembrane region" description="Helical" evidence="11">
    <location>
        <begin position="6"/>
        <end position="25"/>
    </location>
</feature>
<dbReference type="PANTHER" id="PTHR43099:SF5">
    <property type="entry name" value="HLYC_CORC FAMILY TRANSPORTER"/>
    <property type="match status" value="1"/>
</dbReference>
<dbReference type="SMART" id="SM01091">
    <property type="entry name" value="CorC_HlyC"/>
    <property type="match status" value="1"/>
</dbReference>
<name>A0A917BI53_9MICO</name>
<evidence type="ECO:0000256" key="2">
    <source>
        <dbReference type="ARBA" id="ARBA00006337"/>
    </source>
</evidence>
<dbReference type="CDD" id="cd04590">
    <property type="entry name" value="CBS_pair_CorC_HlyC_assoc"/>
    <property type="match status" value="1"/>
</dbReference>